<organism evidence="1 2">
    <name type="scientific">Glossina austeni</name>
    <name type="common">Savannah tsetse fly</name>
    <dbReference type="NCBI Taxonomy" id="7395"/>
    <lineage>
        <taxon>Eukaryota</taxon>
        <taxon>Metazoa</taxon>
        <taxon>Ecdysozoa</taxon>
        <taxon>Arthropoda</taxon>
        <taxon>Hexapoda</taxon>
        <taxon>Insecta</taxon>
        <taxon>Pterygota</taxon>
        <taxon>Neoptera</taxon>
        <taxon>Endopterygota</taxon>
        <taxon>Diptera</taxon>
        <taxon>Brachycera</taxon>
        <taxon>Muscomorpha</taxon>
        <taxon>Hippoboscoidea</taxon>
        <taxon>Glossinidae</taxon>
        <taxon>Glossina</taxon>
    </lineage>
</organism>
<dbReference type="AlphaFoldDB" id="A0A1A9URH8"/>
<dbReference type="Proteomes" id="UP000078200">
    <property type="component" value="Unassembled WGS sequence"/>
</dbReference>
<keyword evidence="2" id="KW-1185">Reference proteome</keyword>
<evidence type="ECO:0000313" key="2">
    <source>
        <dbReference type="Proteomes" id="UP000078200"/>
    </source>
</evidence>
<name>A0A1A9URH8_GLOAU</name>
<proteinExistence type="predicted"/>
<evidence type="ECO:0000313" key="1">
    <source>
        <dbReference type="EnsemblMetazoa" id="GAUT013023-PA"/>
    </source>
</evidence>
<reference evidence="1" key="1">
    <citation type="submission" date="2020-05" db="UniProtKB">
        <authorList>
            <consortium name="EnsemblMetazoa"/>
        </authorList>
    </citation>
    <scope>IDENTIFICATION</scope>
    <source>
        <strain evidence="1">TTRI</strain>
    </source>
</reference>
<sequence length="133" mass="15162">MYITRINSRFMMRSRMLGHKGGVGLFYCLWFRTLLKVALSLLKFLLLFATVVTTIVTNTNEFNQFLDKSNSSETILLKTTRGLERELTNNERKTPQDRGREIFAAINMIKFCVGTVGTITILGEANSRDICTN</sequence>
<accession>A0A1A9URH8</accession>
<dbReference type="VEuPathDB" id="VectorBase:GAUT013023"/>
<protein>
    <submittedName>
        <fullName evidence="1">Uncharacterized protein</fullName>
    </submittedName>
</protein>
<dbReference type="EnsemblMetazoa" id="GAUT013023-RA">
    <property type="protein sequence ID" value="GAUT013023-PA"/>
    <property type="gene ID" value="GAUT013023"/>
</dbReference>